<reference evidence="5 6" key="1">
    <citation type="submission" date="2023-10" db="EMBL/GenBank/DDBJ databases">
        <authorList>
            <person name="Botero Cardona J."/>
        </authorList>
    </citation>
    <scope>NUCLEOTIDE SEQUENCE [LARGE SCALE GENOMIC DNA]</scope>
    <source>
        <strain evidence="5 6">R-55214</strain>
    </source>
</reference>
<protein>
    <submittedName>
        <fullName evidence="5">5-oxoprolinase subunit B/Allophanate hydrolase subunit 1 (PxpB)</fullName>
    </submittedName>
</protein>
<dbReference type="Gene3D" id="3.30.1360.40">
    <property type="match status" value="1"/>
</dbReference>
<keyword evidence="6" id="KW-1185">Reference proteome</keyword>
<dbReference type="GO" id="GO:0016787">
    <property type="term" value="F:hydrolase activity"/>
    <property type="evidence" value="ECO:0007669"/>
    <property type="project" value="UniProtKB-KW"/>
</dbReference>
<dbReference type="SUPFAM" id="SSF50891">
    <property type="entry name" value="Cyclophilin-like"/>
    <property type="match status" value="1"/>
</dbReference>
<evidence type="ECO:0000259" key="4">
    <source>
        <dbReference type="SMART" id="SM00796"/>
    </source>
</evidence>
<dbReference type="Pfam" id="PF02682">
    <property type="entry name" value="CT_C_D"/>
    <property type="match status" value="1"/>
</dbReference>
<organism evidence="5 6">
    <name type="scientific">Fructobacillus evanidus</name>
    <dbReference type="NCBI Taxonomy" id="3064281"/>
    <lineage>
        <taxon>Bacteria</taxon>
        <taxon>Bacillati</taxon>
        <taxon>Bacillota</taxon>
        <taxon>Bacilli</taxon>
        <taxon>Lactobacillales</taxon>
        <taxon>Lactobacillaceae</taxon>
        <taxon>Fructobacillus</taxon>
    </lineage>
</organism>
<gene>
    <name evidence="5" type="ORF">R55214_HHFBAMCI_01006</name>
</gene>
<dbReference type="EMBL" id="CAUZMB010000005">
    <property type="protein sequence ID" value="CAK1245023.1"/>
    <property type="molecule type" value="Genomic_DNA"/>
</dbReference>
<keyword evidence="3" id="KW-0067">ATP-binding</keyword>
<proteinExistence type="predicted"/>
<keyword evidence="2 5" id="KW-0378">Hydrolase</keyword>
<dbReference type="InterPro" id="IPR003833">
    <property type="entry name" value="CT_C_D"/>
</dbReference>
<dbReference type="Gene3D" id="2.40.100.10">
    <property type="entry name" value="Cyclophilin-like"/>
    <property type="match status" value="1"/>
</dbReference>
<evidence type="ECO:0000256" key="1">
    <source>
        <dbReference type="ARBA" id="ARBA00022741"/>
    </source>
</evidence>
<keyword evidence="1" id="KW-0547">Nucleotide-binding</keyword>
<sequence>MEPKIKMAGDTCINLEFPNIMSEEVSERILSIARRIEALHIPGILDIVPAYREVSFMFDPLVIDLANFKEILAHELILKTQNQSVRTTAVFEIPVLYNEKVGLDLKEVADIHGLSMDEVISLHANREYRIYMLGFLPGFSFLGGLDPRLHTARKATPRLEIPAGSIAIGGEQTGYYPVTSPGGWQIIGQTPLKMFDSQQPTVIFHAGDAIKFLSIDEQKFRQLKNVSVNDYFSKEKTDE</sequence>
<dbReference type="SUPFAM" id="SSF160467">
    <property type="entry name" value="PH0987 N-terminal domain-like"/>
    <property type="match status" value="1"/>
</dbReference>
<dbReference type="Proteomes" id="UP001314166">
    <property type="component" value="Unassembled WGS sequence"/>
</dbReference>
<feature type="domain" description="Carboxyltransferase" evidence="4">
    <location>
        <begin position="3"/>
        <end position="203"/>
    </location>
</feature>
<accession>A0ABM9MWE5</accession>
<dbReference type="NCBIfam" id="TIGR00370">
    <property type="entry name" value="5-oxoprolinase subunit PxpB"/>
    <property type="match status" value="1"/>
</dbReference>
<dbReference type="SMART" id="SM00796">
    <property type="entry name" value="AHS1"/>
    <property type="match status" value="1"/>
</dbReference>
<name>A0ABM9MWE5_9LACO</name>
<evidence type="ECO:0000256" key="3">
    <source>
        <dbReference type="ARBA" id="ARBA00022840"/>
    </source>
</evidence>
<comment type="caution">
    <text evidence="5">The sequence shown here is derived from an EMBL/GenBank/DDBJ whole genome shotgun (WGS) entry which is preliminary data.</text>
</comment>
<dbReference type="RefSeq" id="WP_338343809.1">
    <property type="nucleotide sequence ID" value="NZ_CAUZLH010000003.1"/>
</dbReference>
<evidence type="ECO:0000313" key="5">
    <source>
        <dbReference type="EMBL" id="CAK1245023.1"/>
    </source>
</evidence>
<dbReference type="PANTHER" id="PTHR34698:SF2">
    <property type="entry name" value="5-OXOPROLINASE SUBUNIT B"/>
    <property type="match status" value="1"/>
</dbReference>
<evidence type="ECO:0000256" key="2">
    <source>
        <dbReference type="ARBA" id="ARBA00022801"/>
    </source>
</evidence>
<dbReference type="PANTHER" id="PTHR34698">
    <property type="entry name" value="5-OXOPROLINASE SUBUNIT B"/>
    <property type="match status" value="1"/>
</dbReference>
<dbReference type="InterPro" id="IPR029000">
    <property type="entry name" value="Cyclophilin-like_dom_sf"/>
</dbReference>
<evidence type="ECO:0000313" key="6">
    <source>
        <dbReference type="Proteomes" id="UP001314166"/>
    </source>
</evidence>
<dbReference type="InterPro" id="IPR010016">
    <property type="entry name" value="PxpB"/>
</dbReference>